<dbReference type="InterPro" id="IPR011990">
    <property type="entry name" value="TPR-like_helical_dom_sf"/>
</dbReference>
<sequence>MRGRHAVLWISSPPGAGKTTLAASYALQCEAPVLWCQLDQGDADPATLLFFLADALRTLDGALPWHAPQGAGDAAQHARLFFRQFYAHLPPAALVVLDNAHDVDWDNAGYLLEAACAEVPAGVTLLAASREAPPTCLARMELDGRLGMIGWDALRLDAAETRALTQADDLADPEVAQWLYLVDGWAAGVALLRSVPGQPRAALAEGREALFRYFAGEIVGRLPAQAQHLLLMLACLPAMSGADAHTLTGDPGAPLLLERLYRRRLFVERRGDSYAFHGLFGAFLRQQARELLDPAQRLALTAQAAAIADAHGRIDEAASLYIEAQAHQGLAGLLLRRAAGMVASGRGQSLRLWMSCLPADMADTQPWLAYWHGVSLADVQPLHARRILIRAERAFEQAGDLPARLQAVSAIIDTYDAEWADFSALPRWLAVLTEGVQALDPVALDPALDLRLHSRMACALLYVAPQSPSLAACVQRARLALDQVDDPLARLEAGACLLRYFDSMDNAGRANALVAQLGACADDAAVGASHRVRWYGRVARWYSKEGDLGQAQRITGEARRIVIDAGLDPVLFQSLEVHHLLGTGAVDAARSLLDRMRAALPASRPLQLVELNDLDAHCLALAGDLAGALHAAQETLRLAADAGVPARERARFDAFLGACHAWAGAYAPALACYGQAVAAAYGVQALLLGEERDFIDACASAASGERVRAAALMDAAMASHRRRQATTLFATVPALAARVAALALENGIDAGHVGAIVMRQRLAAPTRCVQGWPWPVAVRTLGKFELTLHGAPVVATGKAQQRPLALLRSLVAAGEGGKAQAALVAQLWGSTDVAKSALNVTVHRLRKLLLSDEAVVVSGGRTHLAEARVWTDVCALADLCASIAGLPAHAEVAEVGRCSAALLDLYRGPFCDGADDTWILPVRERARNLFLGAVGQLGRLLEAMQEWGCALSLYQRALAAEPLSEANYRGWMRCAHAQDGAAAAFGAYRRCRDTLSIVLGVSPSYDTEKLAVALGLR</sequence>
<dbReference type="Proteomes" id="UP000229897">
    <property type="component" value="Chromosome"/>
</dbReference>
<dbReference type="AlphaFoldDB" id="A0A2D2DLW0"/>
<evidence type="ECO:0000313" key="2">
    <source>
        <dbReference type="EMBL" id="ATQ75968.1"/>
    </source>
</evidence>
<protein>
    <recommendedName>
        <fullName evidence="1">Bacterial transcriptional activator domain-containing protein</fullName>
    </recommendedName>
</protein>
<dbReference type="SMART" id="SM01043">
    <property type="entry name" value="BTAD"/>
    <property type="match status" value="1"/>
</dbReference>
<dbReference type="PANTHER" id="PTHR35807">
    <property type="entry name" value="TRANSCRIPTIONAL REGULATOR REDD-RELATED"/>
    <property type="match status" value="1"/>
</dbReference>
<evidence type="ECO:0000259" key="1">
    <source>
        <dbReference type="SMART" id="SM01043"/>
    </source>
</evidence>
<dbReference type="SUPFAM" id="SSF48452">
    <property type="entry name" value="TPR-like"/>
    <property type="match status" value="1"/>
</dbReference>
<dbReference type="Gene3D" id="3.40.50.300">
    <property type="entry name" value="P-loop containing nucleotide triphosphate hydrolases"/>
    <property type="match status" value="1"/>
</dbReference>
<dbReference type="InterPro" id="IPR059106">
    <property type="entry name" value="WHD_MalT"/>
</dbReference>
<reference evidence="2" key="1">
    <citation type="submission" date="2017-10" db="EMBL/GenBank/DDBJ databases">
        <title>Massilia psychrophilum sp. nov., a novel purple-pigmented bacterium isolated from Tianshan glacier, Xinjiang Municipality, China.</title>
        <authorList>
            <person name="Wang H."/>
        </authorList>
    </citation>
    <scope>NUCLEOTIDE SEQUENCE [LARGE SCALE GENOMIC DNA]</scope>
    <source>
        <strain evidence="2">B2</strain>
    </source>
</reference>
<dbReference type="SUPFAM" id="SSF52540">
    <property type="entry name" value="P-loop containing nucleoside triphosphate hydrolases"/>
    <property type="match status" value="1"/>
</dbReference>
<feature type="domain" description="Bacterial transcriptional activator" evidence="1">
    <location>
        <begin position="871"/>
        <end position="1015"/>
    </location>
</feature>
<dbReference type="EMBL" id="CP024608">
    <property type="protein sequence ID" value="ATQ75968.1"/>
    <property type="molecule type" value="Genomic_DNA"/>
</dbReference>
<dbReference type="InterPro" id="IPR036388">
    <property type="entry name" value="WH-like_DNA-bd_sf"/>
</dbReference>
<name>A0A2D2DLW0_9BURK</name>
<dbReference type="Pfam" id="PF25873">
    <property type="entry name" value="WHD_MalT"/>
    <property type="match status" value="1"/>
</dbReference>
<gene>
    <name evidence="2" type="ORF">CR152_16570</name>
</gene>
<proteinExistence type="predicted"/>
<dbReference type="InterPro" id="IPR027417">
    <property type="entry name" value="P-loop_NTPase"/>
</dbReference>
<evidence type="ECO:0000313" key="3">
    <source>
        <dbReference type="Proteomes" id="UP000229897"/>
    </source>
</evidence>
<dbReference type="Gene3D" id="1.25.40.10">
    <property type="entry name" value="Tetratricopeptide repeat domain"/>
    <property type="match status" value="1"/>
</dbReference>
<keyword evidence="3" id="KW-1185">Reference proteome</keyword>
<dbReference type="InterPro" id="IPR051677">
    <property type="entry name" value="AfsR-DnrI-RedD_regulator"/>
</dbReference>
<dbReference type="InterPro" id="IPR005158">
    <property type="entry name" value="BTAD"/>
</dbReference>
<dbReference type="Pfam" id="PF03704">
    <property type="entry name" value="BTAD"/>
    <property type="match status" value="1"/>
</dbReference>
<organism evidence="2 3">
    <name type="scientific">Massilia violaceinigra</name>
    <dbReference type="NCBI Taxonomy" id="2045208"/>
    <lineage>
        <taxon>Bacteria</taxon>
        <taxon>Pseudomonadati</taxon>
        <taxon>Pseudomonadota</taxon>
        <taxon>Betaproteobacteria</taxon>
        <taxon>Burkholderiales</taxon>
        <taxon>Oxalobacteraceae</taxon>
        <taxon>Telluria group</taxon>
        <taxon>Massilia</taxon>
    </lineage>
</organism>
<dbReference type="KEGG" id="mass:CR152_16570"/>
<dbReference type="Gene3D" id="1.10.10.10">
    <property type="entry name" value="Winged helix-like DNA-binding domain superfamily/Winged helix DNA-binding domain"/>
    <property type="match status" value="1"/>
</dbReference>
<accession>A0A2D2DLW0</accession>